<proteinExistence type="predicted"/>
<protein>
    <submittedName>
        <fullName evidence="1">Unplaced genomic scaffold scaffold_1338, whole genome shotgun sequence</fullName>
    </submittedName>
</protein>
<sequence length="77" mass="9130">NLSWKQFNLGKNNFLLHIAKIEWLAEHQASLTVFFMSIMSHESQTLPKGEEILLQYALQVRREWHDTLSNENETFNI</sequence>
<feature type="non-terminal residue" evidence="1">
    <location>
        <position position="77"/>
    </location>
</feature>
<reference evidence="1 2" key="1">
    <citation type="submission" date="2014-04" db="EMBL/GenBank/DDBJ databases">
        <authorList>
            <consortium name="DOE Joint Genome Institute"/>
            <person name="Kuo A."/>
            <person name="Kohler A."/>
            <person name="Jargeat P."/>
            <person name="Nagy L.G."/>
            <person name="Floudas D."/>
            <person name="Copeland A."/>
            <person name="Barry K.W."/>
            <person name="Cichocki N."/>
            <person name="Veneault-Fourrey C."/>
            <person name="LaButti K."/>
            <person name="Lindquist E.A."/>
            <person name="Lipzen A."/>
            <person name="Lundell T."/>
            <person name="Morin E."/>
            <person name="Murat C."/>
            <person name="Sun H."/>
            <person name="Tunlid A."/>
            <person name="Henrissat B."/>
            <person name="Grigoriev I.V."/>
            <person name="Hibbett D.S."/>
            <person name="Martin F."/>
            <person name="Nordberg H.P."/>
            <person name="Cantor M.N."/>
            <person name="Hua S.X."/>
        </authorList>
    </citation>
    <scope>NUCLEOTIDE SEQUENCE [LARGE SCALE GENOMIC DNA]</scope>
    <source>
        <strain evidence="1 2">Ve08.2h10</strain>
    </source>
</reference>
<reference evidence="2" key="2">
    <citation type="submission" date="2015-01" db="EMBL/GenBank/DDBJ databases">
        <title>Evolutionary Origins and Diversification of the Mycorrhizal Mutualists.</title>
        <authorList>
            <consortium name="DOE Joint Genome Institute"/>
            <consortium name="Mycorrhizal Genomics Consortium"/>
            <person name="Kohler A."/>
            <person name="Kuo A."/>
            <person name="Nagy L.G."/>
            <person name="Floudas D."/>
            <person name="Copeland A."/>
            <person name="Barry K.W."/>
            <person name="Cichocki N."/>
            <person name="Veneault-Fourrey C."/>
            <person name="LaButti K."/>
            <person name="Lindquist E.A."/>
            <person name="Lipzen A."/>
            <person name="Lundell T."/>
            <person name="Morin E."/>
            <person name="Murat C."/>
            <person name="Riley R."/>
            <person name="Ohm R."/>
            <person name="Sun H."/>
            <person name="Tunlid A."/>
            <person name="Henrissat B."/>
            <person name="Grigoriev I.V."/>
            <person name="Hibbett D.S."/>
            <person name="Martin F."/>
        </authorList>
    </citation>
    <scope>NUCLEOTIDE SEQUENCE [LARGE SCALE GENOMIC DNA]</scope>
    <source>
        <strain evidence="2">Ve08.2h10</strain>
    </source>
</reference>
<dbReference type="HOGENOM" id="CLU_2644737_0_0_1"/>
<organism evidence="1 2">
    <name type="scientific">Paxillus rubicundulus Ve08.2h10</name>
    <dbReference type="NCBI Taxonomy" id="930991"/>
    <lineage>
        <taxon>Eukaryota</taxon>
        <taxon>Fungi</taxon>
        <taxon>Dikarya</taxon>
        <taxon>Basidiomycota</taxon>
        <taxon>Agaricomycotina</taxon>
        <taxon>Agaricomycetes</taxon>
        <taxon>Agaricomycetidae</taxon>
        <taxon>Boletales</taxon>
        <taxon>Paxilineae</taxon>
        <taxon>Paxillaceae</taxon>
        <taxon>Paxillus</taxon>
    </lineage>
</organism>
<dbReference type="AlphaFoldDB" id="A0A0D0DN09"/>
<dbReference type="Proteomes" id="UP000054538">
    <property type="component" value="Unassembled WGS sequence"/>
</dbReference>
<evidence type="ECO:0000313" key="1">
    <source>
        <dbReference type="EMBL" id="KIK79875.1"/>
    </source>
</evidence>
<accession>A0A0D0DN09</accession>
<dbReference type="EMBL" id="KN826160">
    <property type="protein sequence ID" value="KIK79875.1"/>
    <property type="molecule type" value="Genomic_DNA"/>
</dbReference>
<gene>
    <name evidence="1" type="ORF">PAXRUDRAFT_74063</name>
</gene>
<feature type="non-terminal residue" evidence="1">
    <location>
        <position position="1"/>
    </location>
</feature>
<evidence type="ECO:0000313" key="2">
    <source>
        <dbReference type="Proteomes" id="UP000054538"/>
    </source>
</evidence>
<name>A0A0D0DN09_9AGAM</name>
<dbReference type="InParanoid" id="A0A0D0DN09"/>
<dbReference type="OrthoDB" id="2688210at2759"/>
<keyword evidence="2" id="KW-1185">Reference proteome</keyword>